<gene>
    <name evidence="12" type="ORF">VE97_C0002G0008</name>
</gene>
<sequence length="444" mass="49422">MLKAVKKILRPILYGLPWLYDAYHRSQGVLAATTYGFPAMKMRVIGITGTNGKTTTANILAHILETNGARVGMATTVNVWTGAKKWVNETKMTTLSPFALQGLLRQMANQKCRYAIVETTSHALVQHRTWGIFYDMAIFTNLTHDHLDYHKTFENYRTAKTKLFSELAESLRKPGMPKVSIINISDPNAEHFAKYPADQKYLYGIDLPATPATPDIIIYANNVHEGRQHTYFTLNTPKGSIDIKLRLLGRFNIYNALAAASAAYALGVDIQTIQQGIESLWQVPGRMEYVPNNKNLDIIIDYAHTPDGFQKVFEALRPLSRGNIIAVFGAAGDRDKTKRPILGQIASQFADEIILTEEDPGSENPGAIINQILAGIDTTKFATGKNLHIILDRKSAVQRALTHAKSNDTVLLLAMGAQTVIARKDKKLPYNEREVVQQILKTMS</sequence>
<dbReference type="GO" id="GO:0071555">
    <property type="term" value="P:cell wall organization"/>
    <property type="evidence" value="ECO:0007669"/>
    <property type="project" value="UniProtKB-KW"/>
</dbReference>
<dbReference type="InterPro" id="IPR005761">
    <property type="entry name" value="UDP-N-AcMur-Glu-dNH2Pim_ligase"/>
</dbReference>
<dbReference type="GO" id="GO:0004326">
    <property type="term" value="F:tetrahydrofolylpolyglutamate synthase activity"/>
    <property type="evidence" value="ECO:0007669"/>
    <property type="project" value="InterPro"/>
</dbReference>
<comment type="similarity">
    <text evidence="1">Belongs to the MurCDEF family. MurE subfamily.</text>
</comment>
<keyword evidence="8 9" id="KW-0961">Cell wall biogenesis/degradation</keyword>
<evidence type="ECO:0000256" key="2">
    <source>
        <dbReference type="ARBA" id="ARBA00022490"/>
    </source>
</evidence>
<dbReference type="Pfam" id="PF02875">
    <property type="entry name" value="Mur_ligase_C"/>
    <property type="match status" value="1"/>
</dbReference>
<evidence type="ECO:0000256" key="3">
    <source>
        <dbReference type="ARBA" id="ARBA00022598"/>
    </source>
</evidence>
<dbReference type="InterPro" id="IPR018109">
    <property type="entry name" value="Folylpolyglutamate_synth_CS"/>
</dbReference>
<protein>
    <submittedName>
        <fullName evidence="12">UDP-N-acetylmuramoyl-L-alanyl-D-glutamate-2, 6-diaminopimelate ligase</fullName>
    </submittedName>
</protein>
<dbReference type="InterPro" id="IPR036615">
    <property type="entry name" value="Mur_ligase_C_dom_sf"/>
</dbReference>
<dbReference type="AlphaFoldDB" id="A0A0G1NSU5"/>
<evidence type="ECO:0000256" key="4">
    <source>
        <dbReference type="ARBA" id="ARBA00022741"/>
    </source>
</evidence>
<dbReference type="GO" id="GO:0009252">
    <property type="term" value="P:peptidoglycan biosynthetic process"/>
    <property type="evidence" value="ECO:0007669"/>
    <property type="project" value="UniProtKB-UniPathway"/>
</dbReference>
<keyword evidence="6 9" id="KW-0133">Cell shape</keyword>
<evidence type="ECO:0000313" key="13">
    <source>
        <dbReference type="Proteomes" id="UP000033958"/>
    </source>
</evidence>
<evidence type="ECO:0000256" key="5">
    <source>
        <dbReference type="ARBA" id="ARBA00022840"/>
    </source>
</evidence>
<dbReference type="EMBL" id="LCJZ01000002">
    <property type="protein sequence ID" value="KKT87254.1"/>
    <property type="molecule type" value="Genomic_DNA"/>
</dbReference>
<evidence type="ECO:0000256" key="9">
    <source>
        <dbReference type="RuleBase" id="RU004135"/>
    </source>
</evidence>
<evidence type="ECO:0000259" key="11">
    <source>
        <dbReference type="Pfam" id="PF08245"/>
    </source>
</evidence>
<keyword evidence="3 12" id="KW-0436">Ligase</keyword>
<evidence type="ECO:0000256" key="7">
    <source>
        <dbReference type="ARBA" id="ARBA00022984"/>
    </source>
</evidence>
<evidence type="ECO:0000313" key="12">
    <source>
        <dbReference type="EMBL" id="KKT87254.1"/>
    </source>
</evidence>
<comment type="subcellular location">
    <subcellularLocation>
        <location evidence="9">Cytoplasm</location>
    </subcellularLocation>
</comment>
<dbReference type="PROSITE" id="PS01011">
    <property type="entry name" value="FOLYLPOLYGLU_SYNT_1"/>
    <property type="match status" value="1"/>
</dbReference>
<dbReference type="NCBIfam" id="NF001126">
    <property type="entry name" value="PRK00139.1-4"/>
    <property type="match status" value="1"/>
</dbReference>
<dbReference type="InterPro" id="IPR004101">
    <property type="entry name" value="Mur_ligase_C"/>
</dbReference>
<dbReference type="InterPro" id="IPR036565">
    <property type="entry name" value="Mur-like_cat_sf"/>
</dbReference>
<comment type="caution">
    <text evidence="12">The sequence shown here is derived from an EMBL/GenBank/DDBJ whole genome shotgun (WGS) entry which is preliminary data.</text>
</comment>
<dbReference type="GO" id="GO:0005737">
    <property type="term" value="C:cytoplasm"/>
    <property type="evidence" value="ECO:0007669"/>
    <property type="project" value="UniProtKB-SubCell"/>
</dbReference>
<keyword evidence="7 9" id="KW-0573">Peptidoglycan synthesis</keyword>
<dbReference type="PANTHER" id="PTHR23135">
    <property type="entry name" value="MUR LIGASE FAMILY MEMBER"/>
    <property type="match status" value="1"/>
</dbReference>
<reference evidence="12 13" key="1">
    <citation type="journal article" date="2015" name="Nature">
        <title>rRNA introns, odd ribosomes, and small enigmatic genomes across a large radiation of phyla.</title>
        <authorList>
            <person name="Brown C.T."/>
            <person name="Hug L.A."/>
            <person name="Thomas B.C."/>
            <person name="Sharon I."/>
            <person name="Castelle C.J."/>
            <person name="Singh A."/>
            <person name="Wilkins M.J."/>
            <person name="Williams K.H."/>
            <person name="Banfield J.F."/>
        </authorList>
    </citation>
    <scope>NUCLEOTIDE SEQUENCE [LARGE SCALE GENOMIC DNA]</scope>
</reference>
<comment type="pathway">
    <text evidence="9">Cell wall biogenesis; peptidoglycan biosynthesis.</text>
</comment>
<proteinExistence type="inferred from homology"/>
<keyword evidence="9" id="KW-0132">Cell division</keyword>
<dbReference type="UniPathway" id="UPA00219"/>
<dbReference type="Gene3D" id="3.90.190.20">
    <property type="entry name" value="Mur ligase, C-terminal domain"/>
    <property type="match status" value="1"/>
</dbReference>
<dbReference type="Proteomes" id="UP000033958">
    <property type="component" value="Unassembled WGS sequence"/>
</dbReference>
<evidence type="ECO:0000256" key="6">
    <source>
        <dbReference type="ARBA" id="ARBA00022960"/>
    </source>
</evidence>
<dbReference type="GO" id="GO:0051301">
    <property type="term" value="P:cell division"/>
    <property type="evidence" value="ECO:0007669"/>
    <property type="project" value="UniProtKB-KW"/>
</dbReference>
<feature type="domain" description="Mur ligase central" evidence="11">
    <location>
        <begin position="47"/>
        <end position="263"/>
    </location>
</feature>
<dbReference type="GO" id="GO:0005524">
    <property type="term" value="F:ATP binding"/>
    <property type="evidence" value="ECO:0007669"/>
    <property type="project" value="UniProtKB-KW"/>
</dbReference>
<dbReference type="NCBIfam" id="TIGR01085">
    <property type="entry name" value="murE"/>
    <property type="match status" value="1"/>
</dbReference>
<organism evidence="12 13">
    <name type="scientific">candidate division Kazan bacterium GW2011_GWB1_45_10</name>
    <dbReference type="NCBI Taxonomy" id="1620411"/>
    <lineage>
        <taxon>Bacteria</taxon>
        <taxon>Bacteria division Kazan-3B-28</taxon>
    </lineage>
</organism>
<dbReference type="InterPro" id="IPR013221">
    <property type="entry name" value="Mur_ligase_cen"/>
</dbReference>
<keyword evidence="5" id="KW-0067">ATP-binding</keyword>
<dbReference type="SUPFAM" id="SSF53623">
    <property type="entry name" value="MurD-like peptide ligases, catalytic domain"/>
    <property type="match status" value="1"/>
</dbReference>
<keyword evidence="4" id="KW-0547">Nucleotide-binding</keyword>
<evidence type="ECO:0000256" key="1">
    <source>
        <dbReference type="ARBA" id="ARBA00005898"/>
    </source>
</evidence>
<keyword evidence="9" id="KW-0131">Cell cycle</keyword>
<dbReference type="Gene3D" id="3.40.1190.10">
    <property type="entry name" value="Mur-like, catalytic domain"/>
    <property type="match status" value="1"/>
</dbReference>
<keyword evidence="2" id="KW-0963">Cytoplasm</keyword>
<name>A0A0G1NSU5_UNCK3</name>
<dbReference type="SUPFAM" id="SSF53244">
    <property type="entry name" value="MurD-like peptide ligases, peptide-binding domain"/>
    <property type="match status" value="1"/>
</dbReference>
<dbReference type="Pfam" id="PF08245">
    <property type="entry name" value="Mur_ligase_M"/>
    <property type="match status" value="1"/>
</dbReference>
<feature type="domain" description="Mur ligase C-terminal" evidence="10">
    <location>
        <begin position="285"/>
        <end position="414"/>
    </location>
</feature>
<dbReference type="GO" id="GO:0008360">
    <property type="term" value="P:regulation of cell shape"/>
    <property type="evidence" value="ECO:0007669"/>
    <property type="project" value="UniProtKB-KW"/>
</dbReference>
<accession>A0A0G1NSU5</accession>
<evidence type="ECO:0000259" key="10">
    <source>
        <dbReference type="Pfam" id="PF02875"/>
    </source>
</evidence>
<dbReference type="PANTHER" id="PTHR23135:SF4">
    <property type="entry name" value="UDP-N-ACETYLMURAMOYL-L-ALANYL-D-GLUTAMATE--2,6-DIAMINOPIMELATE LIGASE MURE HOMOLOG, CHLOROPLASTIC"/>
    <property type="match status" value="1"/>
</dbReference>
<evidence type="ECO:0000256" key="8">
    <source>
        <dbReference type="ARBA" id="ARBA00023316"/>
    </source>
</evidence>
<dbReference type="PATRIC" id="fig|1620411.3.peg.28"/>